<reference evidence="3" key="2">
    <citation type="submission" date="2025-08" db="UniProtKB">
        <authorList>
            <consortium name="RefSeq"/>
        </authorList>
    </citation>
    <scope>IDENTIFICATION</scope>
    <source>
        <tissue evidence="3">Leaf</tissue>
    </source>
</reference>
<dbReference type="InterPro" id="IPR029472">
    <property type="entry name" value="Copia-like_N"/>
</dbReference>
<sequence>MVIDQTEELIPNTSKNDQPAIDISSPLYIHPSDSPGVTLVLVSFDGIGYRSWKRSVLRALSVKNKLWFVNGDCRKPPPNSPQFRQWERCDDMVTSWILNSLSKEISDSVEYVSDSVELWRKLEDRYDQTNGVKLYQIQKEINDLVQGSLDITTYYTRIKRLWEELSNLSAKSQCTCVCTCRSKDNMHKVEQDRRLIQFLMGLNEVYTTMRGSILMMKHLPSLAQAFPLLVQEEKQREFKPNNQLSLESTSLHVNTTPSQHQNPFGAQNFKTHYTAKSGHFKGRPFCDYCKRPCHTKDKGKGTVANVHGVPADLMQEKEDDPILHSENQSASSVKKPQDPSSLSALFSNYSYVTPDALCSESRHLVTNVCYDSEPSSYGVETVSPVWQAAMTQEFEALYANNTWDLDPLPAGKQAIGCK</sequence>
<organism evidence="2 3">
    <name type="scientific">Nicotiana sylvestris</name>
    <name type="common">Wood tobacco</name>
    <name type="synonym">South American tobacco</name>
    <dbReference type="NCBI Taxonomy" id="4096"/>
    <lineage>
        <taxon>Eukaryota</taxon>
        <taxon>Viridiplantae</taxon>
        <taxon>Streptophyta</taxon>
        <taxon>Embryophyta</taxon>
        <taxon>Tracheophyta</taxon>
        <taxon>Spermatophyta</taxon>
        <taxon>Magnoliopsida</taxon>
        <taxon>eudicotyledons</taxon>
        <taxon>Gunneridae</taxon>
        <taxon>Pentapetalae</taxon>
        <taxon>asterids</taxon>
        <taxon>lamiids</taxon>
        <taxon>Solanales</taxon>
        <taxon>Solanaceae</taxon>
        <taxon>Nicotianoideae</taxon>
        <taxon>Nicotianeae</taxon>
        <taxon>Nicotiana</taxon>
    </lineage>
</organism>
<dbReference type="Proteomes" id="UP000189701">
    <property type="component" value="Unplaced"/>
</dbReference>
<dbReference type="PANTHER" id="PTHR37610">
    <property type="entry name" value="CCHC-TYPE DOMAIN-CONTAINING PROTEIN"/>
    <property type="match status" value="1"/>
</dbReference>
<name>A0A1U7WSP8_NICSY</name>
<dbReference type="RefSeq" id="XP_009777265.1">
    <property type="nucleotide sequence ID" value="XM_009778963.1"/>
</dbReference>
<dbReference type="Pfam" id="PF14244">
    <property type="entry name" value="Retrotran_gag_3"/>
    <property type="match status" value="1"/>
</dbReference>
<gene>
    <name evidence="3" type="primary">LOC104226869</name>
</gene>
<evidence type="ECO:0000259" key="1">
    <source>
        <dbReference type="Pfam" id="PF14244"/>
    </source>
</evidence>
<dbReference type="eggNOG" id="KOG0017">
    <property type="taxonomic scope" value="Eukaryota"/>
</dbReference>
<dbReference type="PANTHER" id="PTHR37610:SF40">
    <property type="entry name" value="OS01G0909600 PROTEIN"/>
    <property type="match status" value="1"/>
</dbReference>
<evidence type="ECO:0000313" key="2">
    <source>
        <dbReference type="Proteomes" id="UP000189701"/>
    </source>
</evidence>
<accession>A0A1U7WSP8</accession>
<reference evidence="2" key="1">
    <citation type="journal article" date="2013" name="Genome Biol.">
        <title>Reference genomes and transcriptomes of Nicotiana sylvestris and Nicotiana tomentosiformis.</title>
        <authorList>
            <person name="Sierro N."/>
            <person name="Battey J.N."/>
            <person name="Ouadi S."/>
            <person name="Bovet L."/>
            <person name="Goepfert S."/>
            <person name="Bakaher N."/>
            <person name="Peitsch M.C."/>
            <person name="Ivanov N.V."/>
        </authorList>
    </citation>
    <scope>NUCLEOTIDE SEQUENCE [LARGE SCALE GENOMIC DNA]</scope>
</reference>
<evidence type="ECO:0000313" key="3">
    <source>
        <dbReference type="RefSeq" id="XP_009777265.1"/>
    </source>
</evidence>
<dbReference type="AlphaFoldDB" id="A0A1U7WSP8"/>
<proteinExistence type="predicted"/>
<keyword evidence="2" id="KW-1185">Reference proteome</keyword>
<feature type="domain" description="Retrotransposon Copia-like N-terminal" evidence="1">
    <location>
        <begin position="30"/>
        <end position="77"/>
    </location>
</feature>
<protein>
    <submittedName>
        <fullName evidence="3">Uncharacterized protein LOC104226869</fullName>
    </submittedName>
</protein>